<proteinExistence type="predicted"/>
<dbReference type="InterPro" id="IPR053520">
    <property type="entry name" value="Transposase_Tn903"/>
</dbReference>
<dbReference type="AlphaFoldDB" id="A0A343TNG0"/>
<dbReference type="RefSeq" id="WP_119813768.1">
    <property type="nucleotide sequence ID" value="NZ_CP025066.1"/>
</dbReference>
<feature type="domain" description="Transposase IS4-like" evidence="1">
    <location>
        <begin position="112"/>
        <end position="270"/>
    </location>
</feature>
<dbReference type="NCBIfam" id="NF033579">
    <property type="entry name" value="transpos_IS5_2"/>
    <property type="match status" value="1"/>
</dbReference>
<keyword evidence="6" id="KW-1185">Reference proteome</keyword>
<dbReference type="KEGG" id="hdf:AArcSl_0154"/>
<reference evidence="5" key="2">
    <citation type="journal article" date="2019" name="Int. J. Syst. Evol. Microbiol.">
        <title>Natronolimnobius sulfurireducens sp. nov. and Halalkaliarchaeum desulfuricum gen. nov., sp. nov., the first sulfur-respiring alkaliphilic haloarchaea from hypersaline alkaline lakes.</title>
        <authorList>
            <person name="Sorokin D.Y."/>
            <person name="Yakimov M."/>
            <person name="Messina E."/>
            <person name="Merkel A.Y."/>
            <person name="Bale N.J."/>
            <person name="Sinninghe Damste J.S."/>
        </authorList>
    </citation>
    <scope>NUCLEOTIDE SEQUENCE</scope>
    <source>
        <strain evidence="5">AArc-Sl</strain>
    </source>
</reference>
<dbReference type="GO" id="GO:0004803">
    <property type="term" value="F:transposase activity"/>
    <property type="evidence" value="ECO:0007669"/>
    <property type="project" value="InterPro"/>
</dbReference>
<evidence type="ECO:0000313" key="3">
    <source>
        <dbReference type="EMBL" id="AUX09485.1"/>
    </source>
</evidence>
<protein>
    <submittedName>
        <fullName evidence="5">Transposase IS5 family protein</fullName>
    </submittedName>
</protein>
<dbReference type="KEGG" id="hdf:AArcSl_1859"/>
<dbReference type="EMBL" id="CP025066">
    <property type="protein sequence ID" value="AUX09485.1"/>
    <property type="molecule type" value="Genomic_DNA"/>
</dbReference>
<evidence type="ECO:0000313" key="4">
    <source>
        <dbReference type="EMBL" id="AUX10206.1"/>
    </source>
</evidence>
<dbReference type="OrthoDB" id="110773at2157"/>
<dbReference type="Proteomes" id="UP000263012">
    <property type="component" value="Chromosome"/>
</dbReference>
<evidence type="ECO:0000313" key="6">
    <source>
        <dbReference type="Proteomes" id="UP000263012"/>
    </source>
</evidence>
<reference evidence="6" key="1">
    <citation type="submission" date="2017-11" db="EMBL/GenBank/DDBJ databases">
        <title>Phenotypic and genomic properties of facultatively anaerobic sulfur-reducing natronoarchaea from hypersaline soda lakes.</title>
        <authorList>
            <person name="Sorokin D.Y."/>
            <person name="Kublanov I.V."/>
            <person name="Roman P."/>
            <person name="Sinninghe Damste J.S."/>
            <person name="Golyshin P.N."/>
            <person name="Rojo D."/>
            <person name="Ciordia S."/>
            <person name="Mena M.D.C."/>
            <person name="Ferrer M."/>
            <person name="Messina E."/>
            <person name="Smedile F."/>
            <person name="La Spada G."/>
            <person name="La Cono V."/>
            <person name="Yakimov M.M."/>
        </authorList>
    </citation>
    <scope>NUCLEOTIDE SEQUENCE [LARGE SCALE GENOMIC DNA]</scope>
    <source>
        <strain evidence="6">AArc-Sl</strain>
    </source>
</reference>
<dbReference type="EMBL" id="CP025066">
    <property type="protein sequence ID" value="AUX10632.1"/>
    <property type="molecule type" value="Genomic_DNA"/>
</dbReference>
<name>A0A343TNG0_9EURY</name>
<dbReference type="GO" id="GO:0006313">
    <property type="term" value="P:DNA transposition"/>
    <property type="evidence" value="ECO:0007669"/>
    <property type="project" value="InterPro"/>
</dbReference>
<dbReference type="EMBL" id="CP025066">
    <property type="protein sequence ID" value="AUX10206.1"/>
    <property type="molecule type" value="Genomic_DNA"/>
</dbReference>
<sequence>MNLTTRLTEELVSLAKSYSDDAEEAAAPEGGGSFAEWAMISLHGLRIFLEKSYVMTIDLLETMTQILEIIGLEPDDLPAPSTLNKWLDRIEMAVWRVLLRHSAQLHNPSPDAAVDATYYERSPASKHYCDRTNYRVQTIEATKLVDTETQAILDVHCTTTREGSDADVCAQLARRYPGELRTLAADKGYDSQELREQLRELGIRPLVKHRVFAPYDHAHNARINDDLYNQRSMTETANSSVKRSYGSAVRAREWYREFREIALMCLVYNIKRYVKP</sequence>
<organism evidence="5 6">
    <name type="scientific">Halalkaliarchaeum desulfuricum</name>
    <dbReference type="NCBI Taxonomy" id="2055893"/>
    <lineage>
        <taxon>Archaea</taxon>
        <taxon>Methanobacteriati</taxon>
        <taxon>Methanobacteriota</taxon>
        <taxon>Stenosarchaea group</taxon>
        <taxon>Halobacteria</taxon>
        <taxon>Halobacteriales</taxon>
        <taxon>Haloferacaceae</taxon>
        <taxon>Halalkaliarchaeum</taxon>
    </lineage>
</organism>
<accession>A0A343TNG0</accession>
<dbReference type="Pfam" id="PF01609">
    <property type="entry name" value="DDE_Tnp_1"/>
    <property type="match status" value="1"/>
</dbReference>
<dbReference type="KEGG" id="hdf:AArcSl_2586"/>
<evidence type="ECO:0000313" key="2">
    <source>
        <dbReference type="EMBL" id="AUX07809.1"/>
    </source>
</evidence>
<dbReference type="KEGG" id="hdf:AArcSl_3021"/>
<evidence type="ECO:0000313" key="5">
    <source>
        <dbReference type="EMBL" id="AUX10632.1"/>
    </source>
</evidence>
<evidence type="ECO:0000259" key="1">
    <source>
        <dbReference type="Pfam" id="PF01609"/>
    </source>
</evidence>
<gene>
    <name evidence="2" type="ORF">AArcSl_0154</name>
    <name evidence="3" type="ORF">AArcSl_1859</name>
    <name evidence="4" type="ORF">AArcSl_2586</name>
    <name evidence="5" type="ORF">AArcSl_3021</name>
</gene>
<dbReference type="EMBL" id="CP025066">
    <property type="protein sequence ID" value="AUX07809.1"/>
    <property type="molecule type" value="Genomic_DNA"/>
</dbReference>
<dbReference type="GeneID" id="37879386"/>
<dbReference type="InterPro" id="IPR002559">
    <property type="entry name" value="Transposase_11"/>
</dbReference>
<dbReference type="GO" id="GO:0003677">
    <property type="term" value="F:DNA binding"/>
    <property type="evidence" value="ECO:0007669"/>
    <property type="project" value="InterPro"/>
</dbReference>